<gene>
    <name evidence="2" type="ORF">SAMN05444169_0662</name>
</gene>
<name>A0A1M5H962_9BRAD</name>
<evidence type="ECO:0000313" key="3">
    <source>
        <dbReference type="Proteomes" id="UP000190675"/>
    </source>
</evidence>
<proteinExistence type="predicted"/>
<dbReference type="Proteomes" id="UP000190675">
    <property type="component" value="Chromosome I"/>
</dbReference>
<accession>A0A1M5H962</accession>
<reference evidence="2 3" key="1">
    <citation type="submission" date="2016-11" db="EMBL/GenBank/DDBJ databases">
        <authorList>
            <person name="Jaros S."/>
            <person name="Januszkiewicz K."/>
            <person name="Wedrychowicz H."/>
        </authorList>
    </citation>
    <scope>NUCLEOTIDE SEQUENCE [LARGE SCALE GENOMIC DNA]</scope>
    <source>
        <strain evidence="2 3">GAS242</strain>
    </source>
</reference>
<evidence type="ECO:0000313" key="2">
    <source>
        <dbReference type="EMBL" id="SHG12433.1"/>
    </source>
</evidence>
<dbReference type="EMBL" id="LT670818">
    <property type="protein sequence ID" value="SHG12433.1"/>
    <property type="molecule type" value="Genomic_DNA"/>
</dbReference>
<feature type="region of interest" description="Disordered" evidence="1">
    <location>
        <begin position="21"/>
        <end position="40"/>
    </location>
</feature>
<organism evidence="2 3">
    <name type="scientific">Bradyrhizobium erythrophlei</name>
    <dbReference type="NCBI Taxonomy" id="1437360"/>
    <lineage>
        <taxon>Bacteria</taxon>
        <taxon>Pseudomonadati</taxon>
        <taxon>Pseudomonadota</taxon>
        <taxon>Alphaproteobacteria</taxon>
        <taxon>Hyphomicrobiales</taxon>
        <taxon>Nitrobacteraceae</taxon>
        <taxon>Bradyrhizobium</taxon>
    </lineage>
</organism>
<evidence type="ECO:0000256" key="1">
    <source>
        <dbReference type="SAM" id="MobiDB-lite"/>
    </source>
</evidence>
<dbReference type="AlphaFoldDB" id="A0A1M5H962"/>
<sequence length="62" mass="6308">MEKRSTVDAVVAESLVFESNFGGAEGPAADASKQAAERPQSIPAWSAAALACETIKTSDPAA</sequence>
<protein>
    <submittedName>
        <fullName evidence="2">Uncharacterized protein</fullName>
    </submittedName>
</protein>